<evidence type="ECO:0000313" key="8">
    <source>
        <dbReference type="Proteomes" id="UP001237642"/>
    </source>
</evidence>
<feature type="transmembrane region" description="Helical" evidence="6">
    <location>
        <begin position="43"/>
        <end position="65"/>
    </location>
</feature>
<proteinExistence type="inferred from homology"/>
<evidence type="ECO:0000256" key="6">
    <source>
        <dbReference type="SAM" id="Phobius"/>
    </source>
</evidence>
<keyword evidence="3" id="KW-0489">Methyltransferase</keyword>
<organism evidence="7 8">
    <name type="scientific">Heracleum sosnowskyi</name>
    <dbReference type="NCBI Taxonomy" id="360622"/>
    <lineage>
        <taxon>Eukaryota</taxon>
        <taxon>Viridiplantae</taxon>
        <taxon>Streptophyta</taxon>
        <taxon>Embryophyta</taxon>
        <taxon>Tracheophyta</taxon>
        <taxon>Spermatophyta</taxon>
        <taxon>Magnoliopsida</taxon>
        <taxon>eudicotyledons</taxon>
        <taxon>Gunneridae</taxon>
        <taxon>Pentapetalae</taxon>
        <taxon>asterids</taxon>
        <taxon>campanulids</taxon>
        <taxon>Apiales</taxon>
        <taxon>Apiaceae</taxon>
        <taxon>Apioideae</taxon>
        <taxon>apioid superclade</taxon>
        <taxon>Tordylieae</taxon>
        <taxon>Tordyliinae</taxon>
        <taxon>Heracleum</taxon>
    </lineage>
</organism>
<gene>
    <name evidence="7" type="ORF">POM88_015408</name>
</gene>
<evidence type="ECO:0000256" key="3">
    <source>
        <dbReference type="ARBA" id="ARBA00022603"/>
    </source>
</evidence>
<dbReference type="GO" id="GO:0032040">
    <property type="term" value="C:small-subunit processome"/>
    <property type="evidence" value="ECO:0007669"/>
    <property type="project" value="TreeGrafter"/>
</dbReference>
<keyword evidence="8" id="KW-1185">Reference proteome</keyword>
<accession>A0AAD8IK55</accession>
<evidence type="ECO:0000256" key="1">
    <source>
        <dbReference type="ARBA" id="ARBA00010632"/>
    </source>
</evidence>
<dbReference type="GO" id="GO:1990259">
    <property type="term" value="F:histone H2AQ104 methyltransferase activity"/>
    <property type="evidence" value="ECO:0007669"/>
    <property type="project" value="TreeGrafter"/>
</dbReference>
<dbReference type="PANTHER" id="PTHR10335:SF0">
    <property type="entry name" value="RRNA 2'-O-METHYLTRANSFERASE FIBRILLARIN 1-RELATED"/>
    <property type="match status" value="1"/>
</dbReference>
<dbReference type="Gene3D" id="3.30.200.20">
    <property type="entry name" value="Phosphorylase Kinase, domain 1"/>
    <property type="match status" value="1"/>
</dbReference>
<dbReference type="GO" id="GO:0031428">
    <property type="term" value="C:box C/D methylation guide snoRNP complex"/>
    <property type="evidence" value="ECO:0007669"/>
    <property type="project" value="TreeGrafter"/>
</dbReference>
<evidence type="ECO:0000256" key="2">
    <source>
        <dbReference type="ARBA" id="ARBA00022552"/>
    </source>
</evidence>
<dbReference type="Gene3D" id="3.40.50.150">
    <property type="entry name" value="Vaccinia Virus protein VP39"/>
    <property type="match status" value="1"/>
</dbReference>
<keyword evidence="4" id="KW-0808">Transferase</keyword>
<evidence type="ECO:0000256" key="5">
    <source>
        <dbReference type="ARBA" id="ARBA00022884"/>
    </source>
</evidence>
<evidence type="ECO:0000313" key="7">
    <source>
        <dbReference type="EMBL" id="KAK1387230.1"/>
    </source>
</evidence>
<reference evidence="7" key="1">
    <citation type="submission" date="2023-02" db="EMBL/GenBank/DDBJ databases">
        <title>Genome of toxic invasive species Heracleum sosnowskyi carries increased number of genes despite the absence of recent whole-genome duplications.</title>
        <authorList>
            <person name="Schelkunov M."/>
            <person name="Shtratnikova V."/>
            <person name="Makarenko M."/>
            <person name="Klepikova A."/>
            <person name="Omelchenko D."/>
            <person name="Novikova G."/>
            <person name="Obukhova E."/>
            <person name="Bogdanov V."/>
            <person name="Penin A."/>
            <person name="Logacheva M."/>
        </authorList>
    </citation>
    <scope>NUCLEOTIDE SEQUENCE</scope>
    <source>
        <strain evidence="7">Hsosn_3</strain>
        <tissue evidence="7">Leaf</tissue>
    </source>
</reference>
<comment type="caution">
    <text evidence="7">The sequence shown here is derived from an EMBL/GenBank/DDBJ whole genome shotgun (WGS) entry which is preliminary data.</text>
</comment>
<protein>
    <submittedName>
        <fullName evidence="7">Uncharacterized protein</fullName>
    </submittedName>
</protein>
<evidence type="ECO:0000256" key="4">
    <source>
        <dbReference type="ARBA" id="ARBA00022679"/>
    </source>
</evidence>
<keyword evidence="2" id="KW-0698">rRNA processing</keyword>
<name>A0AAD8IK55_9APIA</name>
<dbReference type="InterPro" id="IPR000692">
    <property type="entry name" value="Fibrillarin"/>
</dbReference>
<sequence>MAWCQKTNLVPGESLYGEEYIFVQNEDGTQVEYRLWNPLRSKLANAIMCGVTNIWVVGFQGGTLWPRMHVVQRRMKYPVFEKPSCPWKYRMVVGMVDVIYADIVNPHEVHTIVSNASFYLRAVGHYIVYTQVSNIYSTSRGKELFIYNGQRKELTPIEVVMLEPIDRAYAIAVGGFRMLEE</sequence>
<dbReference type="EMBL" id="JAUIZM010000004">
    <property type="protein sequence ID" value="KAK1387230.1"/>
    <property type="molecule type" value="Genomic_DNA"/>
</dbReference>
<dbReference type="PRINTS" id="PR00052">
    <property type="entry name" value="FIBRILLARIN"/>
</dbReference>
<reference evidence="7" key="2">
    <citation type="submission" date="2023-05" db="EMBL/GenBank/DDBJ databases">
        <authorList>
            <person name="Schelkunov M.I."/>
        </authorList>
    </citation>
    <scope>NUCLEOTIDE SEQUENCE</scope>
    <source>
        <strain evidence="7">Hsosn_3</strain>
        <tissue evidence="7">Leaf</tissue>
    </source>
</reference>
<comment type="similarity">
    <text evidence="1">Belongs to the methyltransferase superfamily. Fibrillarin family.</text>
</comment>
<dbReference type="GO" id="GO:0000494">
    <property type="term" value="P:box C/D sno(s)RNA 3'-end processing"/>
    <property type="evidence" value="ECO:0007669"/>
    <property type="project" value="TreeGrafter"/>
</dbReference>
<dbReference type="Pfam" id="PF01269">
    <property type="entry name" value="Fibrillarin"/>
    <property type="match status" value="2"/>
</dbReference>
<keyword evidence="6" id="KW-1133">Transmembrane helix</keyword>
<dbReference type="GO" id="GO:0003723">
    <property type="term" value="F:RNA binding"/>
    <property type="evidence" value="ECO:0007669"/>
    <property type="project" value="UniProtKB-KW"/>
</dbReference>
<keyword evidence="6" id="KW-0472">Membrane</keyword>
<dbReference type="Proteomes" id="UP001237642">
    <property type="component" value="Unassembled WGS sequence"/>
</dbReference>
<dbReference type="SMART" id="SM01206">
    <property type="entry name" value="Fibrillarin"/>
    <property type="match status" value="1"/>
</dbReference>
<dbReference type="PANTHER" id="PTHR10335">
    <property type="entry name" value="RRNA 2-O-METHYLTRANSFERASE FIBRILLARIN"/>
    <property type="match status" value="1"/>
</dbReference>
<keyword evidence="5" id="KW-0694">RNA-binding</keyword>
<dbReference type="GO" id="GO:0008649">
    <property type="term" value="F:rRNA methyltransferase activity"/>
    <property type="evidence" value="ECO:0007669"/>
    <property type="project" value="TreeGrafter"/>
</dbReference>
<dbReference type="InterPro" id="IPR029063">
    <property type="entry name" value="SAM-dependent_MTases_sf"/>
</dbReference>
<keyword evidence="6" id="KW-0812">Transmembrane</keyword>
<dbReference type="AlphaFoldDB" id="A0AAD8IK55"/>